<dbReference type="GO" id="GO:0008955">
    <property type="term" value="F:peptidoglycan glycosyltransferase activity"/>
    <property type="evidence" value="ECO:0007669"/>
    <property type="project" value="InterPro"/>
</dbReference>
<evidence type="ECO:0000256" key="6">
    <source>
        <dbReference type="ARBA" id="ARBA00022670"/>
    </source>
</evidence>
<comment type="catalytic activity">
    <reaction evidence="16">
        <text>Preferential cleavage: (Ac)2-L-Lys-D-Ala-|-D-Ala. Also transpeptidation of peptidyl-alanyl moieties that are N-acyl substituents of D-alanine.</text>
        <dbReference type="EC" id="3.4.16.4"/>
    </reaction>
</comment>
<evidence type="ECO:0000256" key="3">
    <source>
        <dbReference type="ARBA" id="ARBA00022519"/>
    </source>
</evidence>
<keyword evidence="10 16" id="KW-0573">Peptidoglycan synthesis</keyword>
<dbReference type="PANTHER" id="PTHR30627">
    <property type="entry name" value="PEPTIDOGLYCAN D,D-TRANSPEPTIDASE"/>
    <property type="match status" value="1"/>
</dbReference>
<evidence type="ECO:0000259" key="18">
    <source>
        <dbReference type="Pfam" id="PF03717"/>
    </source>
</evidence>
<dbReference type="HAMAP" id="MF_02080">
    <property type="entry name" value="FtsI_transpept"/>
    <property type="match status" value="1"/>
</dbReference>
<accession>A0A3M0A8K9</accession>
<dbReference type="EMBL" id="REFJ01000002">
    <property type="protein sequence ID" value="RMA81443.1"/>
    <property type="molecule type" value="Genomic_DNA"/>
</dbReference>
<evidence type="ECO:0000256" key="12">
    <source>
        <dbReference type="ARBA" id="ARBA00023136"/>
    </source>
</evidence>
<evidence type="ECO:0000256" key="7">
    <source>
        <dbReference type="ARBA" id="ARBA00022692"/>
    </source>
</evidence>
<evidence type="ECO:0000256" key="10">
    <source>
        <dbReference type="ARBA" id="ARBA00022984"/>
    </source>
</evidence>
<keyword evidence="11 16" id="KW-1133">Transmembrane helix</keyword>
<dbReference type="Gene3D" id="1.10.150.770">
    <property type="match status" value="1"/>
</dbReference>
<keyword evidence="3 16" id="KW-0997">Cell inner membrane</keyword>
<evidence type="ECO:0000256" key="13">
    <source>
        <dbReference type="ARBA" id="ARBA00023210"/>
    </source>
</evidence>
<feature type="transmembrane region" description="Helical" evidence="16">
    <location>
        <begin position="20"/>
        <end position="40"/>
    </location>
</feature>
<dbReference type="InterPro" id="IPR050515">
    <property type="entry name" value="Beta-lactam/transpept"/>
</dbReference>
<dbReference type="GO" id="GO:0008360">
    <property type="term" value="P:regulation of cell shape"/>
    <property type="evidence" value="ECO:0007669"/>
    <property type="project" value="UniProtKB-KW"/>
</dbReference>
<dbReference type="Pfam" id="PF00905">
    <property type="entry name" value="Transpeptidase"/>
    <property type="match status" value="1"/>
</dbReference>
<organism evidence="19 20">
    <name type="scientific">Umboniibacter marinipuniceus</name>
    <dbReference type="NCBI Taxonomy" id="569599"/>
    <lineage>
        <taxon>Bacteria</taxon>
        <taxon>Pseudomonadati</taxon>
        <taxon>Pseudomonadota</taxon>
        <taxon>Gammaproteobacteria</taxon>
        <taxon>Cellvibrionales</taxon>
        <taxon>Cellvibrionaceae</taxon>
        <taxon>Umboniibacter</taxon>
    </lineage>
</organism>
<dbReference type="GO" id="GO:0005886">
    <property type="term" value="C:plasma membrane"/>
    <property type="evidence" value="ECO:0007669"/>
    <property type="project" value="UniProtKB-SubCell"/>
</dbReference>
<keyword evidence="13 16" id="KW-0717">Septation</keyword>
<feature type="active site" description="Acyl-ester intermediate" evidence="16">
    <location>
        <position position="315"/>
    </location>
</feature>
<comment type="pathway">
    <text evidence="16">Cell wall biogenesis; peptidoglycan biosynthesis.</text>
</comment>
<keyword evidence="4 16" id="KW-0132">Cell division</keyword>
<sequence>MTKQRKTVKRAAKSPTQRLYSGRFGFVMIVLLALPIALLGRLGLLQVVPEADQGFEFLQDQGDARSIREVAIPAHRGMITDRNGEPLAISTPMTTIIANPRLLLPTGGESPQEVEVVNRLAVALELDAGELLSRLKSVSSRRFVYLRRRMPPNEGESVLALNIRGISSITEYQRYYPAGEVAAHIVGFTGADDRGQEGIELLRDSELTGTNGSRRVARDLLGNVIRDLGVISSPEMGQDIQLSIDMRLQYIAYRELKAAVIRHQAEGGSIVVVDVATGEVLAMANQPSYNPNNRASFIPGTTRNRALTDIFEPGSTVKPLSIGYALETGLFTPDSIIDTSPGWIRVGSKTLLDPVNYGEISLTRIITKSSQVGTTKVALQLDPNELRDRLYQYGLGQKTATEFPGESAGTLPSQMVWSDIGRANVAFGYGLSVTATQLASAYATIGNGGVHVPVHLERNGVDYRAMSNRVLSPEISQQIVEMMATVTTLEGSGKNARVPGYNVAGKTGTAHKVGAEGYMGASYRSLFAGVAPVENPRLAVVVVIDEPTAGGHFGGEVAAPAFGKVVADAMRLLNVAPSTSTSID</sequence>
<comment type="function">
    <text evidence="16">Catalyzes cross-linking of the peptidoglycan cell wall at the division septum.</text>
</comment>
<proteinExistence type="inferred from homology"/>
<reference evidence="19 20" key="1">
    <citation type="submission" date="2018-10" db="EMBL/GenBank/DDBJ databases">
        <title>Genomic Encyclopedia of Type Strains, Phase IV (KMG-IV): sequencing the most valuable type-strain genomes for metagenomic binning, comparative biology and taxonomic classification.</title>
        <authorList>
            <person name="Goeker M."/>
        </authorList>
    </citation>
    <scope>NUCLEOTIDE SEQUENCE [LARGE SCALE GENOMIC DNA]</scope>
    <source>
        <strain evidence="19 20">DSM 25080</strain>
    </source>
</reference>
<evidence type="ECO:0000256" key="15">
    <source>
        <dbReference type="ARBA" id="ARBA00023316"/>
    </source>
</evidence>
<keyword evidence="12 16" id="KW-0472">Membrane</keyword>
<evidence type="ECO:0000256" key="1">
    <source>
        <dbReference type="ARBA" id="ARBA00004370"/>
    </source>
</evidence>
<dbReference type="AlphaFoldDB" id="A0A3M0A8K9"/>
<protein>
    <recommendedName>
        <fullName evidence="16">Peptidoglycan D,D-transpeptidase FtsI</fullName>
        <ecNumber evidence="16">3.4.16.4</ecNumber>
    </recommendedName>
    <alternativeName>
        <fullName evidence="16">Penicillin-binding protein 3</fullName>
        <shortName evidence="16">PBP-3</shortName>
    </alternativeName>
</protein>
<comment type="caution">
    <text evidence="19">The sequence shown here is derived from an EMBL/GenBank/DDBJ whole genome shotgun (WGS) entry which is preliminary data.</text>
</comment>
<keyword evidence="9 16" id="KW-0133">Cell shape</keyword>
<evidence type="ECO:0000256" key="2">
    <source>
        <dbReference type="ARBA" id="ARBA00022475"/>
    </source>
</evidence>
<dbReference type="InterPro" id="IPR001460">
    <property type="entry name" value="PCN-bd_Tpept"/>
</dbReference>
<dbReference type="InterPro" id="IPR012338">
    <property type="entry name" value="Beta-lactam/transpept-like"/>
</dbReference>
<evidence type="ECO:0000256" key="8">
    <source>
        <dbReference type="ARBA" id="ARBA00022801"/>
    </source>
</evidence>
<dbReference type="Gene3D" id="3.40.710.10">
    <property type="entry name" value="DD-peptidase/beta-lactamase superfamily"/>
    <property type="match status" value="1"/>
</dbReference>
<dbReference type="GO" id="GO:0009252">
    <property type="term" value="P:peptidoglycan biosynthetic process"/>
    <property type="evidence" value="ECO:0007669"/>
    <property type="project" value="UniProtKB-UniRule"/>
</dbReference>
<evidence type="ECO:0000256" key="16">
    <source>
        <dbReference type="HAMAP-Rule" id="MF_02080"/>
    </source>
</evidence>
<dbReference type="GO" id="GO:0006508">
    <property type="term" value="P:proteolysis"/>
    <property type="evidence" value="ECO:0007669"/>
    <property type="project" value="UniProtKB-KW"/>
</dbReference>
<dbReference type="Gene3D" id="3.90.1310.10">
    <property type="entry name" value="Penicillin-binding protein 2a (Domain 2)"/>
    <property type="match status" value="1"/>
</dbReference>
<dbReference type="GO" id="GO:0043093">
    <property type="term" value="P:FtsZ-dependent cytokinesis"/>
    <property type="evidence" value="ECO:0007669"/>
    <property type="project" value="UniProtKB-UniRule"/>
</dbReference>
<dbReference type="EC" id="3.4.16.4" evidence="16"/>
<keyword evidence="15 16" id="KW-0961">Cell wall biogenesis/degradation</keyword>
<keyword evidence="14 16" id="KW-0131">Cell cycle</keyword>
<evidence type="ECO:0000313" key="20">
    <source>
        <dbReference type="Proteomes" id="UP000267187"/>
    </source>
</evidence>
<dbReference type="InterPro" id="IPR037532">
    <property type="entry name" value="FtsI_transpept"/>
</dbReference>
<evidence type="ECO:0000256" key="5">
    <source>
        <dbReference type="ARBA" id="ARBA00022645"/>
    </source>
</evidence>
<dbReference type="RefSeq" id="WP_245962614.1">
    <property type="nucleotide sequence ID" value="NZ_REFJ01000002.1"/>
</dbReference>
<dbReference type="Pfam" id="PF03717">
    <property type="entry name" value="PBP_dimer"/>
    <property type="match status" value="1"/>
</dbReference>
<dbReference type="InterPro" id="IPR036138">
    <property type="entry name" value="PBP_dimer_sf"/>
</dbReference>
<dbReference type="InterPro" id="IPR005311">
    <property type="entry name" value="PBP_dimer"/>
</dbReference>
<feature type="domain" description="Penicillin-binding protein transpeptidase" evidence="17">
    <location>
        <begin position="268"/>
        <end position="565"/>
    </location>
</feature>
<feature type="domain" description="Penicillin-binding protein dimerisation" evidence="18">
    <location>
        <begin position="72"/>
        <end position="227"/>
    </location>
</feature>
<evidence type="ECO:0000256" key="11">
    <source>
        <dbReference type="ARBA" id="ARBA00022989"/>
    </source>
</evidence>
<dbReference type="SUPFAM" id="SSF56601">
    <property type="entry name" value="beta-lactamase/transpeptidase-like"/>
    <property type="match status" value="1"/>
</dbReference>
<name>A0A3M0A8K9_9GAMM</name>
<keyword evidence="6 16" id="KW-0645">Protease</keyword>
<gene>
    <name evidence="16" type="primary">ftsI</name>
    <name evidence="19" type="ORF">DFR27_1263</name>
</gene>
<evidence type="ECO:0000256" key="14">
    <source>
        <dbReference type="ARBA" id="ARBA00023306"/>
    </source>
</evidence>
<dbReference type="UniPathway" id="UPA00219"/>
<comment type="subcellular location">
    <subcellularLocation>
        <location evidence="16">Cell inner membrane</location>
        <topology evidence="16">Single-pass membrane protein</topology>
    </subcellularLocation>
    <subcellularLocation>
        <location evidence="1">Membrane</location>
    </subcellularLocation>
</comment>
<keyword evidence="5 16" id="KW-0121">Carboxypeptidase</keyword>
<dbReference type="SUPFAM" id="SSF56519">
    <property type="entry name" value="Penicillin binding protein dimerisation domain"/>
    <property type="match status" value="1"/>
</dbReference>
<keyword evidence="20" id="KW-1185">Reference proteome</keyword>
<keyword evidence="2 16" id="KW-1003">Cell membrane</keyword>
<dbReference type="Proteomes" id="UP000267187">
    <property type="component" value="Unassembled WGS sequence"/>
</dbReference>
<comment type="similarity">
    <text evidence="16">Belongs to the transpeptidase family. FtsI subfamily.</text>
</comment>
<evidence type="ECO:0000256" key="9">
    <source>
        <dbReference type="ARBA" id="ARBA00022960"/>
    </source>
</evidence>
<dbReference type="GO" id="GO:0008658">
    <property type="term" value="F:penicillin binding"/>
    <property type="evidence" value="ECO:0007669"/>
    <property type="project" value="InterPro"/>
</dbReference>
<dbReference type="PANTHER" id="PTHR30627:SF1">
    <property type="entry name" value="PEPTIDOGLYCAN D,D-TRANSPEPTIDASE FTSI"/>
    <property type="match status" value="1"/>
</dbReference>
<keyword evidence="8 16" id="KW-0378">Hydrolase</keyword>
<dbReference type="GO" id="GO:0071555">
    <property type="term" value="P:cell wall organization"/>
    <property type="evidence" value="ECO:0007669"/>
    <property type="project" value="UniProtKB-KW"/>
</dbReference>
<evidence type="ECO:0000259" key="17">
    <source>
        <dbReference type="Pfam" id="PF00905"/>
    </source>
</evidence>
<evidence type="ECO:0000313" key="19">
    <source>
        <dbReference type="EMBL" id="RMA81443.1"/>
    </source>
</evidence>
<dbReference type="Gene3D" id="3.30.450.330">
    <property type="match status" value="1"/>
</dbReference>
<keyword evidence="7 16" id="KW-0812">Transmembrane</keyword>
<evidence type="ECO:0000256" key="4">
    <source>
        <dbReference type="ARBA" id="ARBA00022618"/>
    </source>
</evidence>
<dbReference type="GO" id="GO:0009002">
    <property type="term" value="F:serine-type D-Ala-D-Ala carboxypeptidase activity"/>
    <property type="evidence" value="ECO:0007669"/>
    <property type="project" value="UniProtKB-UniRule"/>
</dbReference>
<dbReference type="GO" id="GO:0000917">
    <property type="term" value="P:division septum assembly"/>
    <property type="evidence" value="ECO:0007669"/>
    <property type="project" value="UniProtKB-KW"/>
</dbReference>